<evidence type="ECO:0000313" key="3">
    <source>
        <dbReference type="Proteomes" id="UP000179251"/>
    </source>
</evidence>
<sequence>MQKTPAEMLVGSFKNPAFNDRACLVDTESLRRISYSDMDRETALSAGVLKSFYIRPGDTVSLLLENGLHFFMPWLGAMRIGAVVHPINCLYTTEQIIYALKLCETKLLVTQERYVWDFKKNEPSALLRILRETFPTMPVLVMHDPQRFESSKKEMGSGWLGAYSWSTLAQFTKHYDHVTHRYPEDPFQLICTSGTTGKPKAVVQTNSMFWPDVEAIIKTNKLSGEDRALLINRLFHVNAQVTNFFPMTIVGGTTLLAPPDPEYFLETAVKWGATYSSVIPPTLKEVLKRGIPKKESLKNLKFLIVGADKLAPELHREFMNRTGIRVRPGWGMTETLCWGSGTAADEPIMYGSIGKPFEITEMKIINTETGGEVAIGETGLLIIRGQNVFEKYFKNPEATKKAFSPHPKWEGWFDTGDLCRRDSRGTFYWVARASADTWKVRGEFVMGPLIDDYARQHPSVDDAMSVPIMMDGETESALCVVKKEEIGADAVLEWCEEGRKSGKPEKHYKIKKIIFVPKIELGDTGKKSRKKMIEIFQSA</sequence>
<dbReference type="AlphaFoldDB" id="A0A1F5VKI5"/>
<dbReference type="SUPFAM" id="SSF56801">
    <property type="entry name" value="Acetyl-CoA synthetase-like"/>
    <property type="match status" value="1"/>
</dbReference>
<dbReference type="InterPro" id="IPR000873">
    <property type="entry name" value="AMP-dep_synth/lig_dom"/>
</dbReference>
<protein>
    <recommendedName>
        <fullName evidence="1">AMP-dependent synthetase/ligase domain-containing protein</fullName>
    </recommendedName>
</protein>
<dbReference type="GO" id="GO:0016405">
    <property type="term" value="F:CoA-ligase activity"/>
    <property type="evidence" value="ECO:0007669"/>
    <property type="project" value="TreeGrafter"/>
</dbReference>
<proteinExistence type="predicted"/>
<name>A0A1F5VKI5_9BACT</name>
<dbReference type="Gene3D" id="3.40.50.12780">
    <property type="entry name" value="N-terminal domain of ligase-like"/>
    <property type="match status" value="1"/>
</dbReference>
<evidence type="ECO:0000259" key="1">
    <source>
        <dbReference type="Pfam" id="PF00501"/>
    </source>
</evidence>
<comment type="caution">
    <text evidence="2">The sequence shown here is derived from an EMBL/GenBank/DDBJ whole genome shotgun (WGS) entry which is preliminary data.</text>
</comment>
<dbReference type="InterPro" id="IPR020845">
    <property type="entry name" value="AMP-binding_CS"/>
</dbReference>
<dbReference type="PROSITE" id="PS00455">
    <property type="entry name" value="AMP_BINDING"/>
    <property type="match status" value="1"/>
</dbReference>
<feature type="domain" description="AMP-dependent synthetase/ligase" evidence="1">
    <location>
        <begin position="18"/>
        <end position="393"/>
    </location>
</feature>
<evidence type="ECO:0000313" key="2">
    <source>
        <dbReference type="EMBL" id="OGF63461.1"/>
    </source>
</evidence>
<reference evidence="2 3" key="1">
    <citation type="journal article" date="2016" name="Nat. Commun.">
        <title>Thousands of microbial genomes shed light on interconnected biogeochemical processes in an aquifer system.</title>
        <authorList>
            <person name="Anantharaman K."/>
            <person name="Brown C.T."/>
            <person name="Hug L.A."/>
            <person name="Sharon I."/>
            <person name="Castelle C.J."/>
            <person name="Probst A.J."/>
            <person name="Thomas B.C."/>
            <person name="Singh A."/>
            <person name="Wilkins M.J."/>
            <person name="Karaoz U."/>
            <person name="Brodie E.L."/>
            <person name="Williams K.H."/>
            <person name="Hubbard S.S."/>
            <person name="Banfield J.F."/>
        </authorList>
    </citation>
    <scope>NUCLEOTIDE SEQUENCE [LARGE SCALE GENOMIC DNA]</scope>
</reference>
<accession>A0A1F5VKI5</accession>
<dbReference type="STRING" id="1798325.A2834_01265"/>
<gene>
    <name evidence="2" type="ORF">A2834_01265</name>
</gene>
<dbReference type="EMBL" id="MFHD01000002">
    <property type="protein sequence ID" value="OGF63461.1"/>
    <property type="molecule type" value="Genomic_DNA"/>
</dbReference>
<organism evidence="2 3">
    <name type="scientific">Candidatus Giovannonibacteria bacterium RIFCSPHIGHO2_01_FULL_45_23</name>
    <dbReference type="NCBI Taxonomy" id="1798325"/>
    <lineage>
        <taxon>Bacteria</taxon>
        <taxon>Candidatus Giovannoniibacteriota</taxon>
    </lineage>
</organism>
<dbReference type="PANTHER" id="PTHR24096">
    <property type="entry name" value="LONG-CHAIN-FATTY-ACID--COA LIGASE"/>
    <property type="match status" value="1"/>
</dbReference>
<dbReference type="Pfam" id="PF00501">
    <property type="entry name" value="AMP-binding"/>
    <property type="match status" value="1"/>
</dbReference>
<dbReference type="InterPro" id="IPR042099">
    <property type="entry name" value="ANL_N_sf"/>
</dbReference>
<dbReference type="Proteomes" id="UP000179251">
    <property type="component" value="Unassembled WGS sequence"/>
</dbReference>